<keyword evidence="2 11" id="KW-0696">RNA-directed RNA polymerase</keyword>
<name>A0A514DBH6_9VIRU</name>
<dbReference type="Pfam" id="PF03431">
    <property type="entry name" value="RNA_replicase_B"/>
    <property type="match status" value="1"/>
</dbReference>
<evidence type="ECO:0000256" key="7">
    <source>
        <dbReference type="ARBA" id="ARBA00030248"/>
    </source>
</evidence>
<dbReference type="InterPro" id="IPR005093">
    <property type="entry name" value="RNArep_beta"/>
</dbReference>
<evidence type="ECO:0000259" key="10">
    <source>
        <dbReference type="PROSITE" id="PS50522"/>
    </source>
</evidence>
<evidence type="ECO:0000256" key="3">
    <source>
        <dbReference type="ARBA" id="ARBA00022679"/>
    </source>
</evidence>
<dbReference type="EMBL" id="MN035911">
    <property type="protein sequence ID" value="QDH90960.1"/>
    <property type="molecule type" value="Genomic_RNA"/>
</dbReference>
<evidence type="ECO:0000256" key="8">
    <source>
        <dbReference type="ARBA" id="ARBA00048744"/>
    </source>
</evidence>
<keyword evidence="9" id="KW-0479">Metal-binding</keyword>
<keyword evidence="4" id="KW-0548">Nucleotidyltransferase</keyword>
<protein>
    <recommendedName>
        <fullName evidence="1">RNA-directed RNA polymerase</fullName>
        <ecNumber evidence="1">2.7.7.48</ecNumber>
    </recommendedName>
    <alternativeName>
        <fullName evidence="7">RNA replicase beta chain</fullName>
    </alternativeName>
</protein>
<feature type="binding site" evidence="9">
    <location>
        <position position="466"/>
    </location>
    <ligand>
        <name>Mg(2+)</name>
        <dbReference type="ChEBI" id="CHEBI:18420"/>
        <label>2</label>
    </ligand>
</feature>
<keyword evidence="9" id="KW-0460">Magnesium</keyword>
<dbReference type="InterPro" id="IPR007096">
    <property type="entry name" value="RNA-dir_Rpol_cat_phage"/>
</dbReference>
<keyword evidence="3" id="KW-0808">Transferase</keyword>
<gene>
    <name evidence="11" type="ORF">H4Rhizo45396_000001</name>
</gene>
<dbReference type="EC" id="2.7.7.48" evidence="1"/>
<reference evidence="11" key="1">
    <citation type="submission" date="2019-05" db="EMBL/GenBank/DDBJ databases">
        <title>Metatranscriptomic reconstruction reveals RNA viruses with the potential to shape carbon cycling in soil.</title>
        <authorList>
            <person name="Starr E.P."/>
            <person name="Nuccio E."/>
            <person name="Pett-Ridge J."/>
            <person name="Banfield J.F."/>
            <person name="Firestone M.K."/>
        </authorList>
    </citation>
    <scope>NUCLEOTIDE SEQUENCE</scope>
    <source>
        <strain evidence="11">H4_Rhizo_45_scaffold_396</strain>
    </source>
</reference>
<dbReference type="GO" id="GO:0039694">
    <property type="term" value="P:viral RNA genome replication"/>
    <property type="evidence" value="ECO:0007669"/>
    <property type="project" value="InterPro"/>
</dbReference>
<feature type="binding site" evidence="9">
    <location>
        <position position="465"/>
    </location>
    <ligand>
        <name>Mg(2+)</name>
        <dbReference type="ChEBI" id="CHEBI:18420"/>
        <label>2</label>
    </ligand>
</feature>
<evidence type="ECO:0000256" key="4">
    <source>
        <dbReference type="ARBA" id="ARBA00022695"/>
    </source>
</evidence>
<keyword evidence="6" id="KW-0693">Viral RNA replication</keyword>
<feature type="domain" description="RdRp catalytic" evidence="10">
    <location>
        <begin position="353"/>
        <end position="497"/>
    </location>
</feature>
<comment type="catalytic activity">
    <reaction evidence="8">
        <text>RNA(n) + a ribonucleoside 5'-triphosphate = RNA(n+1) + diphosphate</text>
        <dbReference type="Rhea" id="RHEA:21248"/>
        <dbReference type="Rhea" id="RHEA-COMP:14527"/>
        <dbReference type="Rhea" id="RHEA-COMP:17342"/>
        <dbReference type="ChEBI" id="CHEBI:33019"/>
        <dbReference type="ChEBI" id="CHEBI:61557"/>
        <dbReference type="ChEBI" id="CHEBI:140395"/>
        <dbReference type="EC" id="2.7.7.48"/>
    </reaction>
</comment>
<evidence type="ECO:0000313" key="11">
    <source>
        <dbReference type="EMBL" id="QDH90960.1"/>
    </source>
</evidence>
<dbReference type="GO" id="GO:0046872">
    <property type="term" value="F:metal ion binding"/>
    <property type="evidence" value="ECO:0007669"/>
    <property type="project" value="UniProtKB-KW"/>
</dbReference>
<organism evidence="11">
    <name type="scientific">Leviviridae sp</name>
    <dbReference type="NCBI Taxonomy" id="2027243"/>
    <lineage>
        <taxon>Viruses</taxon>
        <taxon>Riboviria</taxon>
        <taxon>Orthornavirae</taxon>
        <taxon>Lenarviricota</taxon>
        <taxon>Leviviricetes</taxon>
        <taxon>Norzivirales</taxon>
        <taxon>Fiersviridae</taxon>
    </lineage>
</organism>
<dbReference type="PROSITE" id="PS50522">
    <property type="entry name" value="RDRP_PHAGE"/>
    <property type="match status" value="1"/>
</dbReference>
<dbReference type="GO" id="GO:0003968">
    <property type="term" value="F:RNA-directed RNA polymerase activity"/>
    <property type="evidence" value="ECO:0007669"/>
    <property type="project" value="UniProtKB-KW"/>
</dbReference>
<feature type="binding site" evidence="9">
    <location>
        <position position="368"/>
    </location>
    <ligand>
        <name>Mg(2+)</name>
        <dbReference type="ChEBI" id="CHEBI:18420"/>
        <label>2</label>
    </ligand>
</feature>
<evidence type="ECO:0000256" key="2">
    <source>
        <dbReference type="ARBA" id="ARBA00022484"/>
    </source>
</evidence>
<sequence>MKSQVNALLHVMGGIFSDLRLAYPSLRGLDLDFEYLTLLSRSRGLGFFTLDLPNLDSLLLEGLETGRLPISGPLSRVVSTRTKVPKFLSGLWLRVFDKNGCLQTGVDSLAILFLRQISCLGKKIATECSDDRIAATIGEYHGIERQLRPPTVRWDSDDVDFENGADDRHLGESTAYSHSAYPLDLFSQAESPEERLKRRRKNERLEYLLDRVQQVADLVADAIGHFDSLDLSGSRESSGLGSGLRHGPGAVAEGLEQHEKSCFPNWPHKLDNYFPFEFVGKTANSDLERPLNHEVASRLIQVPKTAKAPRLIAAEPTAHQYCQQLVWTFLRERISDLFMGSFINFRRQDLSSELVVKASLDRSLATVDLSSASDRLSCWTVERVFRRNPSLLHALHAVRTRYTRDNISDVPGFLKLKKFASQGSATTFPVQSIVFLTLALGVSIRGRINWSSIWKMSNQVRVFGDDIILPSRGYAPLLAIMETLQLKVNTSKSYVTGFFRESCGSEAYSGDDVTPVKPKTVTADAPAAIQSVIDTSNNLFQKGFWHASDRLLHLLPPHLRRGIRVVGPNAVGFSGLTSYSGSDESHLRKRWNSRLHRYEVRAWSLSDKARKKTRGGYHSMLDFVSRPHNNEHARVVSEYGGTRKARGGFLWEPANTDAFGFIGEPEGSHASR</sequence>
<keyword evidence="5" id="KW-0547">Nucleotide-binding</keyword>
<evidence type="ECO:0000256" key="5">
    <source>
        <dbReference type="ARBA" id="ARBA00022741"/>
    </source>
</evidence>
<comment type="cofactor">
    <cofactor evidence="9">
        <name>Mg(2+)</name>
        <dbReference type="ChEBI" id="CHEBI:18420"/>
    </cofactor>
    <text evidence="9">Binds 2 Mg(2+) per subunit.</text>
</comment>
<evidence type="ECO:0000256" key="9">
    <source>
        <dbReference type="PIRSR" id="PIRSR605093-1"/>
    </source>
</evidence>
<proteinExistence type="predicted"/>
<evidence type="ECO:0000256" key="6">
    <source>
        <dbReference type="ARBA" id="ARBA00022953"/>
    </source>
</evidence>
<accession>A0A514DBH6</accession>
<evidence type="ECO:0000256" key="1">
    <source>
        <dbReference type="ARBA" id="ARBA00012494"/>
    </source>
</evidence>
<dbReference type="GO" id="GO:0000166">
    <property type="term" value="F:nucleotide binding"/>
    <property type="evidence" value="ECO:0007669"/>
    <property type="project" value="UniProtKB-KW"/>
</dbReference>